<dbReference type="GO" id="GO:0006954">
    <property type="term" value="P:inflammatory response"/>
    <property type="evidence" value="ECO:0007669"/>
    <property type="project" value="UniProtKB-KW"/>
</dbReference>
<keyword evidence="8" id="KW-0395">Inflammatory response</keyword>
<keyword evidence="5 10" id="KW-0732">Signal</keyword>
<dbReference type="GeneTree" id="ENSGT00390000016226"/>
<dbReference type="Gene3D" id="3.10.450.10">
    <property type="match status" value="1"/>
</dbReference>
<dbReference type="GO" id="GO:0030154">
    <property type="term" value="P:cell differentiation"/>
    <property type="evidence" value="ECO:0007669"/>
    <property type="project" value="UniProtKB-KW"/>
</dbReference>
<evidence type="ECO:0000256" key="8">
    <source>
        <dbReference type="ARBA" id="ARBA00023198"/>
    </source>
</evidence>
<dbReference type="GO" id="GO:0010759">
    <property type="term" value="P:positive regulation of macrophage chemotaxis"/>
    <property type="evidence" value="ECO:0007669"/>
    <property type="project" value="Ensembl"/>
</dbReference>
<keyword evidence="3" id="KW-0145">Chemotaxis</keyword>
<dbReference type="STRING" id="37293.ENSANAP00000034878"/>
<dbReference type="GO" id="GO:0031012">
    <property type="term" value="C:extracellular matrix"/>
    <property type="evidence" value="ECO:0007669"/>
    <property type="project" value="Ensembl"/>
</dbReference>
<proteinExistence type="predicted"/>
<name>A0A2K5ENU1_AOTNA</name>
<sequence length="153" mass="17450">MRRLLIPLALWLGAVGAVSTELTEAQERGLQVALEEFHKHPPVQWTFQKICVYSPFPAGIFVRLEFKLQQTDCRKEDWKKPHCKVKPNGRKRKCLACIKLGPENKVLGRMIHCPTKTQVLRELKEYQENQCIKVQQAGEDPNSFGFPGNAGLP</sequence>
<evidence type="ECO:0000313" key="12">
    <source>
        <dbReference type="Proteomes" id="UP000233020"/>
    </source>
</evidence>
<feature type="signal peptide" evidence="10">
    <location>
        <begin position="1"/>
        <end position="20"/>
    </location>
</feature>
<evidence type="ECO:0000256" key="5">
    <source>
        <dbReference type="ARBA" id="ARBA00022729"/>
    </source>
</evidence>
<dbReference type="GO" id="GO:0005102">
    <property type="term" value="F:signaling receptor binding"/>
    <property type="evidence" value="ECO:0007669"/>
    <property type="project" value="Ensembl"/>
</dbReference>
<dbReference type="SUPFAM" id="SSF54403">
    <property type="entry name" value="Cystatin/monellin"/>
    <property type="match status" value="1"/>
</dbReference>
<keyword evidence="6" id="KW-0221">Differentiation</keyword>
<evidence type="ECO:0000256" key="9">
    <source>
        <dbReference type="ARBA" id="ARBA00032785"/>
    </source>
</evidence>
<comment type="subcellular location">
    <subcellularLocation>
        <location evidence="1">Secreted</location>
    </subcellularLocation>
</comment>
<evidence type="ECO:0000256" key="1">
    <source>
        <dbReference type="ARBA" id="ARBA00004613"/>
    </source>
</evidence>
<dbReference type="GO" id="GO:0061760">
    <property type="term" value="P:antifungal innate immune response"/>
    <property type="evidence" value="ECO:0007669"/>
    <property type="project" value="Ensembl"/>
</dbReference>
<dbReference type="Ensembl" id="ENSANAT00000052944.1">
    <property type="protein sequence ID" value="ENSANAP00000034878.1"/>
    <property type="gene ID" value="ENSANAG00000035016.1"/>
</dbReference>
<dbReference type="Proteomes" id="UP000233020">
    <property type="component" value="Unplaced"/>
</dbReference>
<dbReference type="GO" id="GO:0008286">
    <property type="term" value="P:insulin receptor signaling pathway"/>
    <property type="evidence" value="ECO:0007669"/>
    <property type="project" value="Ensembl"/>
</dbReference>
<evidence type="ECO:0000313" key="11">
    <source>
        <dbReference type="Ensembl" id="ENSANAP00000034878.1"/>
    </source>
</evidence>
<dbReference type="GO" id="GO:0050994">
    <property type="term" value="P:regulation of lipid catabolic process"/>
    <property type="evidence" value="ECO:0007669"/>
    <property type="project" value="InterPro"/>
</dbReference>
<evidence type="ECO:0000256" key="7">
    <source>
        <dbReference type="ARBA" id="ARBA00023157"/>
    </source>
</evidence>
<evidence type="ECO:0000256" key="4">
    <source>
        <dbReference type="ARBA" id="ARBA00022525"/>
    </source>
</evidence>
<evidence type="ECO:0000256" key="2">
    <source>
        <dbReference type="ARBA" id="ARBA00018808"/>
    </source>
</evidence>
<keyword evidence="12" id="KW-1185">Reference proteome</keyword>
<dbReference type="PANTHER" id="PTHR15106:SF2">
    <property type="entry name" value="RETINOIC ACID RECEPTOR RESPONDER PROTEIN 2"/>
    <property type="match status" value="1"/>
</dbReference>
<reference evidence="11" key="2">
    <citation type="submission" date="2025-09" db="UniProtKB">
        <authorList>
            <consortium name="Ensembl"/>
        </authorList>
    </citation>
    <scope>IDENTIFICATION</scope>
</reference>
<organism evidence="11 12">
    <name type="scientific">Aotus nancymaae</name>
    <name type="common">Ma's night monkey</name>
    <dbReference type="NCBI Taxonomy" id="37293"/>
    <lineage>
        <taxon>Eukaryota</taxon>
        <taxon>Metazoa</taxon>
        <taxon>Chordata</taxon>
        <taxon>Craniata</taxon>
        <taxon>Vertebrata</taxon>
        <taxon>Euteleostomi</taxon>
        <taxon>Mammalia</taxon>
        <taxon>Eutheria</taxon>
        <taxon>Euarchontoglires</taxon>
        <taxon>Primates</taxon>
        <taxon>Haplorrhini</taxon>
        <taxon>Platyrrhini</taxon>
        <taxon>Aotidae</taxon>
        <taxon>Aotus</taxon>
    </lineage>
</organism>
<dbReference type="InterPro" id="IPR029562">
    <property type="entry name" value="Chemerin"/>
</dbReference>
<dbReference type="PANTHER" id="PTHR15106">
    <property type="entry name" value="RETINOIC ACID RECEPTOR RESPONDER PROTEIN 2"/>
    <property type="match status" value="1"/>
</dbReference>
<evidence type="ECO:0000256" key="3">
    <source>
        <dbReference type="ARBA" id="ARBA00022500"/>
    </source>
</evidence>
<accession>A0A2K5ENU1</accession>
<protein>
    <recommendedName>
        <fullName evidence="2">Retinoic acid receptor responder protein 2</fullName>
    </recommendedName>
    <alternativeName>
        <fullName evidence="9">Chemerin</fullName>
    </alternativeName>
</protein>
<dbReference type="InterPro" id="IPR046350">
    <property type="entry name" value="Cystatin_sf"/>
</dbReference>
<keyword evidence="4" id="KW-0964">Secreted</keyword>
<dbReference type="GO" id="GO:0050829">
    <property type="term" value="P:defense response to Gram-negative bacterium"/>
    <property type="evidence" value="ECO:0007669"/>
    <property type="project" value="Ensembl"/>
</dbReference>
<dbReference type="GO" id="GO:0019732">
    <property type="term" value="P:antifungal humoral response"/>
    <property type="evidence" value="ECO:0007669"/>
    <property type="project" value="Ensembl"/>
</dbReference>
<evidence type="ECO:0000256" key="10">
    <source>
        <dbReference type="SAM" id="SignalP"/>
    </source>
</evidence>
<dbReference type="OMA" id="RKRSDQC"/>
<evidence type="ECO:0000256" key="6">
    <source>
        <dbReference type="ARBA" id="ARBA00022782"/>
    </source>
</evidence>
<dbReference type="GO" id="GO:0048566">
    <property type="term" value="P:embryonic digestive tract development"/>
    <property type="evidence" value="ECO:0007669"/>
    <property type="project" value="Ensembl"/>
</dbReference>
<dbReference type="GO" id="GO:0005615">
    <property type="term" value="C:extracellular space"/>
    <property type="evidence" value="ECO:0007669"/>
    <property type="project" value="Ensembl"/>
</dbReference>
<dbReference type="AlphaFoldDB" id="A0A2K5ENU1"/>
<reference evidence="11" key="1">
    <citation type="submission" date="2025-08" db="UniProtKB">
        <authorList>
            <consortium name="Ensembl"/>
        </authorList>
    </citation>
    <scope>IDENTIFICATION</scope>
</reference>
<dbReference type="GO" id="GO:0001523">
    <property type="term" value="P:retinoid metabolic process"/>
    <property type="evidence" value="ECO:0007669"/>
    <property type="project" value="Ensembl"/>
</dbReference>
<keyword evidence="7" id="KW-1015">Disulfide bond</keyword>
<feature type="chain" id="PRO_5014457189" description="Retinoic acid receptor responder protein 2" evidence="10">
    <location>
        <begin position="21"/>
        <end position="153"/>
    </location>
</feature>
<gene>
    <name evidence="11" type="primary">RARRES2</name>
</gene>
<dbReference type="GO" id="GO:0006935">
    <property type="term" value="P:chemotaxis"/>
    <property type="evidence" value="ECO:0007669"/>
    <property type="project" value="UniProtKB-KW"/>
</dbReference>
<dbReference type="FunFam" id="3.10.450.10:FF:000014">
    <property type="entry name" value="Retinoic acid receptor responder 2"/>
    <property type="match status" value="1"/>
</dbReference>
<dbReference type="GO" id="GO:0050830">
    <property type="term" value="P:defense response to Gram-positive bacterium"/>
    <property type="evidence" value="ECO:0007669"/>
    <property type="project" value="Ensembl"/>
</dbReference>